<evidence type="ECO:0000313" key="1">
    <source>
        <dbReference type="EMBL" id="KKZ13714.1"/>
    </source>
</evidence>
<comment type="caution">
    <text evidence="1">The sequence shown here is derived from an EMBL/GenBank/DDBJ whole genome shotgun (WGS) entry which is preliminary data.</text>
</comment>
<protein>
    <recommendedName>
        <fullName evidence="3">DNA methyltransferase</fullName>
    </recommendedName>
</protein>
<name>A0A6N3WZW2_9SYNE</name>
<reference evidence="1 2" key="1">
    <citation type="submission" date="2015-01" db="EMBL/GenBank/DDBJ databases">
        <title>Lifestyle Evolution in Cyanobacterial Symbionts of Sponges.</title>
        <authorList>
            <person name="Burgsdorf I."/>
            <person name="Slaby B.M."/>
            <person name="Handley K.M."/>
            <person name="Haber M."/>
            <person name="Blom J."/>
            <person name="Marshall C.W."/>
            <person name="Gilbert J.A."/>
            <person name="Hentschel U."/>
            <person name="Steindler L."/>
        </authorList>
    </citation>
    <scope>NUCLEOTIDE SEQUENCE [LARGE SCALE GENOMIC DNA]</scope>
    <source>
        <strain evidence="1">142</strain>
    </source>
</reference>
<proteinExistence type="predicted"/>
<organism evidence="1 2">
    <name type="scientific">Candidatus Synechococcus spongiarum 142</name>
    <dbReference type="NCBI Taxonomy" id="1608213"/>
    <lineage>
        <taxon>Bacteria</taxon>
        <taxon>Bacillati</taxon>
        <taxon>Cyanobacteriota</taxon>
        <taxon>Cyanophyceae</taxon>
        <taxon>Synechococcales</taxon>
        <taxon>Synechococcaceae</taxon>
        <taxon>Synechococcus</taxon>
    </lineage>
</organism>
<dbReference type="AlphaFoldDB" id="A0A6N3WZW2"/>
<sequence>MTATSDKLAKAVEAYCVELHRVRACGGATGERSNYGPLANLLSGVGATLKPKVFCVGELANQGAGHPDFGLYGARQLQRGSPRPGQLPERGVVEVKSANDDAWLTAAGQQVSRYWERYRLVLVTNLRSFVLVGEDSGGRPTKLETFQLAASAEAF</sequence>
<evidence type="ECO:0008006" key="3">
    <source>
        <dbReference type="Google" id="ProtNLM"/>
    </source>
</evidence>
<accession>A0A6N3WZW2</accession>
<evidence type="ECO:0000313" key="2">
    <source>
        <dbReference type="Proteomes" id="UP000035054"/>
    </source>
</evidence>
<feature type="non-terminal residue" evidence="1">
    <location>
        <position position="155"/>
    </location>
</feature>
<gene>
    <name evidence="1" type="ORF">TH68_06325</name>
</gene>
<dbReference type="Proteomes" id="UP000035054">
    <property type="component" value="Unassembled WGS sequence"/>
</dbReference>
<dbReference type="EMBL" id="JXUO01000213">
    <property type="protein sequence ID" value="KKZ13714.1"/>
    <property type="molecule type" value="Genomic_DNA"/>
</dbReference>